<dbReference type="OrthoDB" id="2448050at2759"/>
<gene>
    <name evidence="1" type="ORF">DEBURN_LOCUS11567</name>
</gene>
<protein>
    <submittedName>
        <fullName evidence="1">8334_t:CDS:1</fullName>
    </submittedName>
</protein>
<dbReference type="EMBL" id="CAJVPK010007155">
    <property type="protein sequence ID" value="CAG8654888.1"/>
    <property type="molecule type" value="Genomic_DNA"/>
</dbReference>
<evidence type="ECO:0000313" key="1">
    <source>
        <dbReference type="EMBL" id="CAG8654888.1"/>
    </source>
</evidence>
<feature type="non-terminal residue" evidence="1">
    <location>
        <position position="1"/>
    </location>
</feature>
<keyword evidence="2" id="KW-1185">Reference proteome</keyword>
<dbReference type="AlphaFoldDB" id="A0A9N9E1C1"/>
<feature type="non-terminal residue" evidence="1">
    <location>
        <position position="55"/>
    </location>
</feature>
<name>A0A9N9E1C1_9GLOM</name>
<dbReference type="Proteomes" id="UP000789706">
    <property type="component" value="Unassembled WGS sequence"/>
</dbReference>
<evidence type="ECO:0000313" key="2">
    <source>
        <dbReference type="Proteomes" id="UP000789706"/>
    </source>
</evidence>
<reference evidence="1" key="1">
    <citation type="submission" date="2021-06" db="EMBL/GenBank/DDBJ databases">
        <authorList>
            <person name="Kallberg Y."/>
            <person name="Tangrot J."/>
            <person name="Rosling A."/>
        </authorList>
    </citation>
    <scope>NUCLEOTIDE SEQUENCE</scope>
    <source>
        <strain evidence="1">AZ414A</strain>
    </source>
</reference>
<comment type="caution">
    <text evidence="1">The sequence shown here is derived from an EMBL/GenBank/DDBJ whole genome shotgun (WGS) entry which is preliminary data.</text>
</comment>
<organism evidence="1 2">
    <name type="scientific">Diversispora eburnea</name>
    <dbReference type="NCBI Taxonomy" id="1213867"/>
    <lineage>
        <taxon>Eukaryota</taxon>
        <taxon>Fungi</taxon>
        <taxon>Fungi incertae sedis</taxon>
        <taxon>Mucoromycota</taxon>
        <taxon>Glomeromycotina</taxon>
        <taxon>Glomeromycetes</taxon>
        <taxon>Diversisporales</taxon>
        <taxon>Diversisporaceae</taxon>
        <taxon>Diversispora</taxon>
    </lineage>
</organism>
<sequence>SLVKTELNVDTLSTKQQEQFNQLLKENQDMFVTDISQLGRTNIIQHKIDTGIEKP</sequence>
<accession>A0A9N9E1C1</accession>
<proteinExistence type="predicted"/>